<organism evidence="2 3">
    <name type="scientific">Nesidiocoris tenuis</name>
    <dbReference type="NCBI Taxonomy" id="355587"/>
    <lineage>
        <taxon>Eukaryota</taxon>
        <taxon>Metazoa</taxon>
        <taxon>Ecdysozoa</taxon>
        <taxon>Arthropoda</taxon>
        <taxon>Hexapoda</taxon>
        <taxon>Insecta</taxon>
        <taxon>Pterygota</taxon>
        <taxon>Neoptera</taxon>
        <taxon>Paraneoptera</taxon>
        <taxon>Hemiptera</taxon>
        <taxon>Heteroptera</taxon>
        <taxon>Panheteroptera</taxon>
        <taxon>Cimicomorpha</taxon>
        <taxon>Miridae</taxon>
        <taxon>Dicyphina</taxon>
        <taxon>Nesidiocoris</taxon>
    </lineage>
</organism>
<proteinExistence type="predicted"/>
<accession>A0A6H5HSK5</accession>
<dbReference type="Proteomes" id="UP000479000">
    <property type="component" value="Unassembled WGS sequence"/>
</dbReference>
<evidence type="ECO:0000313" key="2">
    <source>
        <dbReference type="EMBL" id="CAB0020132.1"/>
    </source>
</evidence>
<evidence type="ECO:0000256" key="1">
    <source>
        <dbReference type="SAM" id="Phobius"/>
    </source>
</evidence>
<sequence>MDQQKRPGAPRRPTSRKDIYSHIYPTGNCVELFFILVSLRILFEDTHLSVLRAFRTVIRDRIQ</sequence>
<keyword evidence="1" id="KW-1133">Transmembrane helix</keyword>
<protein>
    <submittedName>
        <fullName evidence="2">Uncharacterized protein</fullName>
    </submittedName>
</protein>
<dbReference type="AlphaFoldDB" id="A0A6H5HSK5"/>
<keyword evidence="1" id="KW-0472">Membrane</keyword>
<gene>
    <name evidence="2" type="ORF">NTEN_LOCUS23738</name>
</gene>
<keyword evidence="3" id="KW-1185">Reference proteome</keyword>
<reference evidence="2 3" key="1">
    <citation type="submission" date="2020-02" db="EMBL/GenBank/DDBJ databases">
        <authorList>
            <person name="Ferguson B K."/>
        </authorList>
    </citation>
    <scope>NUCLEOTIDE SEQUENCE [LARGE SCALE GENOMIC DNA]</scope>
</reference>
<feature type="transmembrane region" description="Helical" evidence="1">
    <location>
        <begin position="21"/>
        <end position="43"/>
    </location>
</feature>
<keyword evidence="1" id="KW-0812">Transmembrane</keyword>
<dbReference type="EMBL" id="CADCXU010035026">
    <property type="protein sequence ID" value="CAB0020132.1"/>
    <property type="molecule type" value="Genomic_DNA"/>
</dbReference>
<name>A0A6H5HSK5_9HEMI</name>
<evidence type="ECO:0000313" key="3">
    <source>
        <dbReference type="Proteomes" id="UP000479000"/>
    </source>
</evidence>